<dbReference type="GO" id="GO:0035020">
    <property type="term" value="P:regulation of Rac protein signal transduction"/>
    <property type="evidence" value="ECO:0007669"/>
    <property type="project" value="TreeGrafter"/>
</dbReference>
<keyword evidence="2" id="KW-0597">Phosphoprotein</keyword>
<dbReference type="PANTHER" id="PTHR14130">
    <property type="entry name" value="3BP-1 RELATED RHOGAP"/>
    <property type="match status" value="1"/>
</dbReference>
<feature type="compositionally biased region" description="Polar residues" evidence="4">
    <location>
        <begin position="578"/>
        <end position="599"/>
    </location>
</feature>
<sequence>MNFGRQLKRVKQQADHLFLRTAEEQVEELRLLCEAYTRSLEKGLYTHSTSDEKKLRKVPEYQAAEALREVLNCLPPVENPEHQDLLSDGHGRGGCEDMLDKQVLGPLSNLIKDEFPSISKQKKQLKQVGLDLDAAKTRWRNSQATSGPNPKVDTYREELEEAESKLDQARREYMQKTLLKLDRVLPDMRHQLEASSSSPVYGVPLRDHLKIVQQEIAVPLQVCVRRLVEVGLFEEGLFRVAGSTSKVRRLKGAFDANLVTTEALAQADEHDRDYDVHVVAGALKCYLRVARASVDPSLWLVVNQLPSANLANLRYLVKFLAKLAANSSSNKMSPSNIAIEDIDFGVIPRVPPSPSRLHAEPNGSLPAPSQHGRPGPQTHRRNASSDLSGRIDNIIEPPKPPGTLTKPRPSPPTVEHLERSTTAQLSDHRTDAKVAPLGFEQMHTSKETDINSDDSEVLLRKKDTGEGPAPIGFLIDGKAAEREDGDSSRSFFKSLENVLQHQSAGQPIALPRHSSSLLMLLPSDYQANQSAAPFDLIQRPDKPALPEKPSLMNRSIVLTDQSKPQIPERPAVVAQRPSAATSSVPGHTQPVPSDTNVTDVDSEGRVGSALRSDGDSGGGSSGEDNGVPVLETAPRVLSRQAAGGHCPSGWW</sequence>
<feature type="domain" description="Rho-GAP" evidence="5">
    <location>
        <begin position="203"/>
        <end position="395"/>
    </location>
</feature>
<feature type="coiled-coil region" evidence="3">
    <location>
        <begin position="152"/>
        <end position="179"/>
    </location>
</feature>
<organism evidence="6 7">
    <name type="scientific">Homarus americanus</name>
    <name type="common">American lobster</name>
    <dbReference type="NCBI Taxonomy" id="6706"/>
    <lineage>
        <taxon>Eukaryota</taxon>
        <taxon>Metazoa</taxon>
        <taxon>Ecdysozoa</taxon>
        <taxon>Arthropoda</taxon>
        <taxon>Crustacea</taxon>
        <taxon>Multicrustacea</taxon>
        <taxon>Malacostraca</taxon>
        <taxon>Eumalacostraca</taxon>
        <taxon>Eucarida</taxon>
        <taxon>Decapoda</taxon>
        <taxon>Pleocyemata</taxon>
        <taxon>Astacidea</taxon>
        <taxon>Nephropoidea</taxon>
        <taxon>Nephropidae</taxon>
        <taxon>Homarus</taxon>
    </lineage>
</organism>
<evidence type="ECO:0000256" key="4">
    <source>
        <dbReference type="SAM" id="MobiDB-lite"/>
    </source>
</evidence>
<dbReference type="Pfam" id="PF03114">
    <property type="entry name" value="BAR"/>
    <property type="match status" value="1"/>
</dbReference>
<name>A0A8J5TQB4_HOMAM</name>
<protein>
    <submittedName>
        <fullName evidence="6">Rho GTPase-activating protein 17-like</fullName>
    </submittedName>
</protein>
<dbReference type="InterPro" id="IPR047165">
    <property type="entry name" value="RHG17/44/SH3BP1-like"/>
</dbReference>
<keyword evidence="7" id="KW-1185">Reference proteome</keyword>
<dbReference type="SUPFAM" id="SSF48350">
    <property type="entry name" value="GTPase activation domain, GAP"/>
    <property type="match status" value="1"/>
</dbReference>
<evidence type="ECO:0000256" key="3">
    <source>
        <dbReference type="SAM" id="Coils"/>
    </source>
</evidence>
<dbReference type="InterPro" id="IPR004148">
    <property type="entry name" value="BAR_dom"/>
</dbReference>
<keyword evidence="3" id="KW-0175">Coiled coil</keyword>
<dbReference type="Gene3D" id="1.20.1270.60">
    <property type="entry name" value="Arfaptin homology (AH) domain/BAR domain"/>
    <property type="match status" value="1"/>
</dbReference>
<evidence type="ECO:0000313" key="6">
    <source>
        <dbReference type="EMBL" id="KAG7176628.1"/>
    </source>
</evidence>
<dbReference type="PROSITE" id="PS50238">
    <property type="entry name" value="RHOGAP"/>
    <property type="match status" value="1"/>
</dbReference>
<evidence type="ECO:0000256" key="2">
    <source>
        <dbReference type="ARBA" id="ARBA00022553"/>
    </source>
</evidence>
<evidence type="ECO:0000259" key="5">
    <source>
        <dbReference type="PROSITE" id="PS50238"/>
    </source>
</evidence>
<evidence type="ECO:0000313" key="7">
    <source>
        <dbReference type="Proteomes" id="UP000747542"/>
    </source>
</evidence>
<dbReference type="InterPro" id="IPR000198">
    <property type="entry name" value="RhoGAP_dom"/>
</dbReference>
<dbReference type="GO" id="GO:0005737">
    <property type="term" value="C:cytoplasm"/>
    <property type="evidence" value="ECO:0007669"/>
    <property type="project" value="InterPro"/>
</dbReference>
<dbReference type="GO" id="GO:0007165">
    <property type="term" value="P:signal transduction"/>
    <property type="evidence" value="ECO:0007669"/>
    <property type="project" value="InterPro"/>
</dbReference>
<dbReference type="InterPro" id="IPR008936">
    <property type="entry name" value="Rho_GTPase_activation_prot"/>
</dbReference>
<gene>
    <name evidence="6" type="primary">Arhgap17-L</name>
    <name evidence="6" type="ORF">Hamer_G015435</name>
</gene>
<dbReference type="InterPro" id="IPR027267">
    <property type="entry name" value="AH/BAR_dom_sf"/>
</dbReference>
<feature type="region of interest" description="Disordered" evidence="4">
    <location>
        <begin position="559"/>
        <end position="651"/>
    </location>
</feature>
<dbReference type="GO" id="GO:0005096">
    <property type="term" value="F:GTPase activator activity"/>
    <property type="evidence" value="ECO:0007669"/>
    <property type="project" value="UniProtKB-KW"/>
</dbReference>
<dbReference type="SUPFAM" id="SSF103657">
    <property type="entry name" value="BAR/IMD domain-like"/>
    <property type="match status" value="1"/>
</dbReference>
<reference evidence="6" key="1">
    <citation type="journal article" date="2021" name="Sci. Adv.">
        <title>The American lobster genome reveals insights on longevity, neural, and immune adaptations.</title>
        <authorList>
            <person name="Polinski J.M."/>
            <person name="Zimin A.V."/>
            <person name="Clark K.F."/>
            <person name="Kohn A.B."/>
            <person name="Sadowski N."/>
            <person name="Timp W."/>
            <person name="Ptitsyn A."/>
            <person name="Khanna P."/>
            <person name="Romanova D.Y."/>
            <person name="Williams P."/>
            <person name="Greenwood S.J."/>
            <person name="Moroz L.L."/>
            <person name="Walt D.R."/>
            <person name="Bodnar A.G."/>
        </authorList>
    </citation>
    <scope>NUCLEOTIDE SEQUENCE</scope>
    <source>
        <strain evidence="6">GMGI-L3</strain>
    </source>
</reference>
<proteinExistence type="predicted"/>
<accession>A0A8J5TQB4</accession>
<dbReference type="SMART" id="SM00324">
    <property type="entry name" value="RhoGAP"/>
    <property type="match status" value="1"/>
</dbReference>
<feature type="region of interest" description="Disordered" evidence="4">
    <location>
        <begin position="350"/>
        <end position="428"/>
    </location>
</feature>
<dbReference type="EMBL" id="JAHLQT010003055">
    <property type="protein sequence ID" value="KAG7176628.1"/>
    <property type="molecule type" value="Genomic_DNA"/>
</dbReference>
<dbReference type="GO" id="GO:0032956">
    <property type="term" value="P:regulation of actin cytoskeleton organization"/>
    <property type="evidence" value="ECO:0007669"/>
    <property type="project" value="TreeGrafter"/>
</dbReference>
<comment type="caution">
    <text evidence="6">The sequence shown here is derived from an EMBL/GenBank/DDBJ whole genome shotgun (WGS) entry which is preliminary data.</text>
</comment>
<dbReference type="Gene3D" id="1.10.555.10">
    <property type="entry name" value="Rho GTPase activation protein"/>
    <property type="match status" value="2"/>
</dbReference>
<dbReference type="AlphaFoldDB" id="A0A8J5TQB4"/>
<evidence type="ECO:0000256" key="1">
    <source>
        <dbReference type="ARBA" id="ARBA00022468"/>
    </source>
</evidence>
<dbReference type="Proteomes" id="UP000747542">
    <property type="component" value="Unassembled WGS sequence"/>
</dbReference>
<dbReference type="PANTHER" id="PTHR14130:SF14">
    <property type="entry name" value="RHO GTPASE-ACTIVATING PROTEIN 92B"/>
    <property type="match status" value="1"/>
</dbReference>
<keyword evidence="1" id="KW-0343">GTPase activation</keyword>
<dbReference type="Pfam" id="PF00620">
    <property type="entry name" value="RhoGAP"/>
    <property type="match status" value="2"/>
</dbReference>